<dbReference type="CDD" id="cd12109">
    <property type="entry name" value="Hr_FBXL5"/>
    <property type="match status" value="1"/>
</dbReference>
<name>A0AA88LVB9_TACVA</name>
<dbReference type="PANTHER" id="PTHR48041:SF121">
    <property type="entry name" value="ATP-BINDING CASSETTE SUB-FAMILY G MEMBER 2 ISOFORM X1"/>
    <property type="match status" value="1"/>
</dbReference>
<dbReference type="Pfam" id="PF13516">
    <property type="entry name" value="LRR_6"/>
    <property type="match status" value="1"/>
</dbReference>
<keyword evidence="9" id="KW-0433">Leucine-rich repeat</keyword>
<dbReference type="GO" id="GO:0140359">
    <property type="term" value="F:ABC-type transporter activity"/>
    <property type="evidence" value="ECO:0007669"/>
    <property type="project" value="InterPro"/>
</dbReference>
<dbReference type="GO" id="GO:0006879">
    <property type="term" value="P:intracellular iron ion homeostasis"/>
    <property type="evidence" value="ECO:0007669"/>
    <property type="project" value="InterPro"/>
</dbReference>
<dbReference type="Gene3D" id="3.40.50.300">
    <property type="entry name" value="P-loop containing nucleotide triphosphate hydrolases"/>
    <property type="match status" value="1"/>
</dbReference>
<evidence type="ECO:0000256" key="21">
    <source>
        <dbReference type="ARBA" id="ARBA00023242"/>
    </source>
</evidence>
<evidence type="ECO:0000259" key="25">
    <source>
        <dbReference type="PROSITE" id="PS50181"/>
    </source>
</evidence>
<dbReference type="GO" id="GO:0048471">
    <property type="term" value="C:perinuclear region of cytoplasm"/>
    <property type="evidence" value="ECO:0007669"/>
    <property type="project" value="UniProtKB-SubCell"/>
</dbReference>
<dbReference type="EMBL" id="JAVHJS010000020">
    <property type="protein sequence ID" value="KAK2824938.1"/>
    <property type="molecule type" value="Genomic_DNA"/>
</dbReference>
<keyword evidence="8" id="KW-0963">Cytoplasm</keyword>
<dbReference type="SMART" id="SM00382">
    <property type="entry name" value="AAA"/>
    <property type="match status" value="1"/>
</dbReference>
<feature type="transmembrane region" description="Helical" evidence="24">
    <location>
        <begin position="1221"/>
        <end position="1244"/>
    </location>
</feature>
<protein>
    <recommendedName>
        <fullName evidence="6">F-box/LRR-repeat protein 5</fullName>
    </recommendedName>
    <alternativeName>
        <fullName evidence="22">F-box and leucine-rich repeat protein 5</fullName>
    </alternativeName>
</protein>
<keyword evidence="13" id="KW-0547">Nucleotide-binding</keyword>
<sequence length="1340" mass="151058">MAPFPDEVDVFTGPHWRMKQLVGLYCDKLTKTNFSNNNDFRAFLQTLCATFKEFKIHEQIENEYIIDQLQQRSRTTYNVHSDNKLSEMLLLFEKGLRNVKSECEQLNYARQLKERLDAFTQDFLPHMKEEEEVFQPMLMKYFTYEELKAIKRQVIAQHCSKQQWDTAAEVLKGLNLWSRAEELHKAFKYSDHEKTEDECDIQASTHISALPQEVLVRLFRYLGPEDLCRCGQVCRTWAEVVKTGSLWRHLYPVRWARGDYYRGPPGEPDQDPDEDWVQNLQDEGRAYQEWDEDADVDESEEARKDSLAISAVRKEKKLLNGMIQNLLPEVGSSVRTLSLAYSAAVSSKMVRQILSHCPNLMHLDLTQTDVTDSAFESWAELGACRTLEHLDLSGCEKITDYTLKNLALGLGDLTAPRFSKNSPDCKNKLLKTSSSAIKLLDERSGYSLGRTRTALVFKWRPGGRSTSCSPVWVLDPGVLADIEDAADWTRRGGVAAGNGEGHDDVLGVQAQEGGRSCCCRRSMTRRSFRTDIGSAYLQQLYGTLGEMQCGHSTCCGSDTSLRTVKGAQCEPQATGGITELWTKCPTEGKTRTERSGACRALRFLSLSGCYQITDFGLRCLSQGGGLPLLEHLNLSGCLFITEVGLHELVSVCPSLNDEHFYYCDNINGPHADRASGCQNLQCGFRIIQEEREEQLHVPFTPIRMPENRNMDGMKKGGYGATVSFHNIHYSVSFRSGIPCKQKKTQKNILIDLNGIMKPGLNAILGATGSGKSSFLDVLAARKDPNGLTGEVLIDGAPQPPNFKCLSGYVVQDDVVMGTLTVRENLRFSAALRLPKSISQKEKEEKVQRLIEELGLTKVADSRVGTQLIRGISGGERKRTNIGMELIIDPSVLFLDEPTTGLDASTANSVLSLLKRMSNHGRTIILSIHQPRYSIYRLFDSLTLLVSGRQVYHGPAQSALEYFSDIGFTCEAHNNPADFFLDVINGDYSAMSQNKLEDNPELDQKQDASTIEEHLVQEYKQWSYYKQTREELEQITQGQNYDNRPKSRTITYNTSFCHQFKWVLKRTFRNLMLNPQTSFAQVGVTVFLALIVGAIFFGVSDNSSGIQNRMGALFFITTNQCFGSLSSAELFITERKLFLHEYVSGYYRVSVYFLCKMLSDILVLRTVPAIVFSSVAYWMIGFKADVGPFFFFMFTVAMTAYTATSMVMAISADQNVVAIANIYMTITFVFMMIFSGLLVNLPSIADWLNWLKYFSIPRYGLTGLLVNEFVGLKFHNPPLNLHPGSNFTVFPNSTTGEEFLTEQGIDYSTWGMWQNIVALACMQVIFLCIAYLKLRLIKKFT</sequence>
<feature type="transmembrane region" description="Helical" evidence="24">
    <location>
        <begin position="1161"/>
        <end position="1179"/>
    </location>
</feature>
<evidence type="ECO:0000256" key="19">
    <source>
        <dbReference type="ARBA" id="ARBA00023014"/>
    </source>
</evidence>
<dbReference type="SUPFAM" id="SSF52047">
    <property type="entry name" value="RNI-like"/>
    <property type="match status" value="1"/>
</dbReference>
<comment type="subcellular location">
    <subcellularLocation>
        <location evidence="3">Cytoplasm</location>
        <location evidence="3">Perinuclear region</location>
    </subcellularLocation>
    <subcellularLocation>
        <location evidence="2">Membrane</location>
        <topology evidence="2">Multi-pass membrane protein</topology>
    </subcellularLocation>
    <subcellularLocation>
        <location evidence="1">Nucleus</location>
    </subcellularLocation>
</comment>
<dbReference type="SMART" id="SM00256">
    <property type="entry name" value="FBOX"/>
    <property type="match status" value="1"/>
</dbReference>
<evidence type="ECO:0000256" key="12">
    <source>
        <dbReference type="ARBA" id="ARBA00022737"/>
    </source>
</evidence>
<dbReference type="CDD" id="cd03213">
    <property type="entry name" value="ABCG_EPDR"/>
    <property type="match status" value="1"/>
</dbReference>
<dbReference type="PROSITE" id="PS50181">
    <property type="entry name" value="FBOX"/>
    <property type="match status" value="1"/>
</dbReference>
<evidence type="ECO:0000256" key="24">
    <source>
        <dbReference type="SAM" id="Phobius"/>
    </source>
</evidence>
<dbReference type="Gene3D" id="1.20.1280.50">
    <property type="match status" value="1"/>
</dbReference>
<dbReference type="GO" id="GO:0005634">
    <property type="term" value="C:nucleus"/>
    <property type="evidence" value="ECO:0007669"/>
    <property type="project" value="UniProtKB-SubCell"/>
</dbReference>
<dbReference type="GO" id="GO:0046872">
    <property type="term" value="F:metal ion binding"/>
    <property type="evidence" value="ECO:0007669"/>
    <property type="project" value="UniProtKB-KW"/>
</dbReference>
<dbReference type="InterPro" id="IPR032675">
    <property type="entry name" value="LRR_dom_sf"/>
</dbReference>
<dbReference type="InterPro" id="IPR036047">
    <property type="entry name" value="F-box-like_dom_sf"/>
</dbReference>
<dbReference type="InterPro" id="IPR001810">
    <property type="entry name" value="F-box_dom"/>
</dbReference>
<keyword evidence="18" id="KW-0408">Iron</keyword>
<evidence type="ECO:0000256" key="15">
    <source>
        <dbReference type="ARBA" id="ARBA00022840"/>
    </source>
</evidence>
<dbReference type="FunFam" id="1.20.120.520:FF:000002">
    <property type="entry name" value="F-box/LRR-repeat protein 5 isoform X2"/>
    <property type="match status" value="1"/>
</dbReference>
<dbReference type="InterPro" id="IPR043926">
    <property type="entry name" value="ABCG_dom"/>
</dbReference>
<comment type="caution">
    <text evidence="27">The sequence shown here is derived from an EMBL/GenBank/DDBJ whole genome shotgun (WGS) entry which is preliminary data.</text>
</comment>
<keyword evidence="15" id="KW-0067">ATP-binding</keyword>
<dbReference type="FunFam" id="1.20.1280.50:FF:000007">
    <property type="entry name" value="F-box/LRR-repeat protein 5 isoform X1"/>
    <property type="match status" value="1"/>
</dbReference>
<evidence type="ECO:0000256" key="9">
    <source>
        <dbReference type="ARBA" id="ARBA00022614"/>
    </source>
</evidence>
<organism evidence="27 28">
    <name type="scientific">Tachysurus vachellii</name>
    <name type="common">Darkbarbel catfish</name>
    <name type="synonym">Pelteobagrus vachellii</name>
    <dbReference type="NCBI Taxonomy" id="175792"/>
    <lineage>
        <taxon>Eukaryota</taxon>
        <taxon>Metazoa</taxon>
        <taxon>Chordata</taxon>
        <taxon>Craniata</taxon>
        <taxon>Vertebrata</taxon>
        <taxon>Euteleostomi</taxon>
        <taxon>Actinopterygii</taxon>
        <taxon>Neopterygii</taxon>
        <taxon>Teleostei</taxon>
        <taxon>Ostariophysi</taxon>
        <taxon>Siluriformes</taxon>
        <taxon>Bagridae</taxon>
        <taxon>Tachysurus</taxon>
    </lineage>
</organism>
<dbReference type="InterPro" id="IPR027417">
    <property type="entry name" value="P-loop_NTPase"/>
</dbReference>
<dbReference type="InterPro" id="IPR050352">
    <property type="entry name" value="ABCG_transporters"/>
</dbReference>
<dbReference type="InterPro" id="IPR045808">
    <property type="entry name" value="Hr_FBXL5"/>
</dbReference>
<dbReference type="Gene3D" id="3.80.10.10">
    <property type="entry name" value="Ribonuclease Inhibitor"/>
    <property type="match status" value="2"/>
</dbReference>
<comment type="similarity">
    <text evidence="5">Belongs to the ABC transporter superfamily. ABCG family. Eye pigment precursor importer (TC 3.A.1.204) subfamily.</text>
</comment>
<feature type="domain" description="ABC transporter" evidence="26">
    <location>
        <begin position="722"/>
        <end position="971"/>
    </location>
</feature>
<keyword evidence="17 24" id="KW-1133">Transmembrane helix</keyword>
<evidence type="ECO:0000256" key="23">
    <source>
        <dbReference type="ARBA" id="ARBA00034078"/>
    </source>
</evidence>
<dbReference type="InterPro" id="IPR006553">
    <property type="entry name" value="Leu-rich_rpt_Cys-con_subtyp"/>
</dbReference>
<reference evidence="27" key="1">
    <citation type="submission" date="2023-08" db="EMBL/GenBank/DDBJ databases">
        <title>Pelteobagrus vachellii genome.</title>
        <authorList>
            <person name="Liu H."/>
        </authorList>
    </citation>
    <scope>NUCLEOTIDE SEQUENCE</scope>
    <source>
        <strain evidence="27">PRFRI_2022a</strain>
        <tissue evidence="27">Muscle</tissue>
    </source>
</reference>
<keyword evidence="21" id="KW-0539">Nucleus</keyword>
<dbReference type="SUPFAM" id="SSF52540">
    <property type="entry name" value="P-loop containing nucleoside triphosphate hydrolases"/>
    <property type="match status" value="1"/>
</dbReference>
<dbReference type="PROSITE" id="PS50893">
    <property type="entry name" value="ABC_TRANSPORTER_2"/>
    <property type="match status" value="1"/>
</dbReference>
<evidence type="ECO:0000256" key="10">
    <source>
        <dbReference type="ARBA" id="ARBA00022692"/>
    </source>
</evidence>
<evidence type="ECO:0000256" key="3">
    <source>
        <dbReference type="ARBA" id="ARBA00004556"/>
    </source>
</evidence>
<evidence type="ECO:0000256" key="16">
    <source>
        <dbReference type="ARBA" id="ARBA00022843"/>
    </source>
</evidence>
<evidence type="ECO:0000256" key="18">
    <source>
        <dbReference type="ARBA" id="ARBA00023004"/>
    </source>
</evidence>
<gene>
    <name evidence="27" type="ORF">Q7C36_018865</name>
</gene>
<feature type="transmembrane region" description="Helical" evidence="24">
    <location>
        <begin position="1185"/>
        <end position="1209"/>
    </location>
</feature>
<evidence type="ECO:0000256" key="20">
    <source>
        <dbReference type="ARBA" id="ARBA00023136"/>
    </source>
</evidence>
<evidence type="ECO:0000256" key="5">
    <source>
        <dbReference type="ARBA" id="ARBA00005814"/>
    </source>
</evidence>
<evidence type="ECO:0000313" key="27">
    <source>
        <dbReference type="EMBL" id="KAK2824938.1"/>
    </source>
</evidence>
<evidence type="ECO:0000256" key="1">
    <source>
        <dbReference type="ARBA" id="ARBA00004123"/>
    </source>
</evidence>
<evidence type="ECO:0000256" key="4">
    <source>
        <dbReference type="ARBA" id="ARBA00004906"/>
    </source>
</evidence>
<dbReference type="InterPro" id="IPR012312">
    <property type="entry name" value="Hemerythrin-like"/>
</dbReference>
<dbReference type="GO" id="GO:0005524">
    <property type="term" value="F:ATP binding"/>
    <property type="evidence" value="ECO:0007669"/>
    <property type="project" value="UniProtKB-KW"/>
</dbReference>
<dbReference type="Pfam" id="PF12937">
    <property type="entry name" value="F-box-like"/>
    <property type="match status" value="1"/>
</dbReference>
<evidence type="ECO:0000256" key="22">
    <source>
        <dbReference type="ARBA" id="ARBA00030695"/>
    </source>
</evidence>
<evidence type="ECO:0000259" key="26">
    <source>
        <dbReference type="PROSITE" id="PS50893"/>
    </source>
</evidence>
<dbReference type="PANTHER" id="PTHR48041">
    <property type="entry name" value="ABC TRANSPORTER G FAMILY MEMBER 28"/>
    <property type="match status" value="1"/>
</dbReference>
<dbReference type="GO" id="GO:0032217">
    <property type="term" value="F:riboflavin transmembrane transporter activity"/>
    <property type="evidence" value="ECO:0007669"/>
    <property type="project" value="TreeGrafter"/>
</dbReference>
<dbReference type="InterPro" id="IPR013525">
    <property type="entry name" value="ABC2_TM"/>
</dbReference>
<dbReference type="InterPro" id="IPR003439">
    <property type="entry name" value="ABC_transporter-like_ATP-bd"/>
</dbReference>
<comment type="pathway">
    <text evidence="4">Protein modification; protein ubiquitination.</text>
</comment>
<evidence type="ECO:0000313" key="28">
    <source>
        <dbReference type="Proteomes" id="UP001187315"/>
    </source>
</evidence>
<dbReference type="GO" id="GO:0015562">
    <property type="term" value="F:efflux transmembrane transporter activity"/>
    <property type="evidence" value="ECO:0007669"/>
    <property type="project" value="UniProtKB-ARBA"/>
</dbReference>
<evidence type="ECO:0000256" key="8">
    <source>
        <dbReference type="ARBA" id="ARBA00022490"/>
    </source>
</evidence>
<keyword evidence="10 24" id="KW-0812">Transmembrane</keyword>
<keyword evidence="7" id="KW-0813">Transport</keyword>
<evidence type="ECO:0000256" key="6">
    <source>
        <dbReference type="ARBA" id="ARBA00020540"/>
    </source>
</evidence>
<comment type="cofactor">
    <cofactor evidence="23">
        <name>[2Fe-2S] cluster</name>
        <dbReference type="ChEBI" id="CHEBI:190135"/>
    </cofactor>
</comment>
<dbReference type="GO" id="GO:0030163">
    <property type="term" value="P:protein catabolic process"/>
    <property type="evidence" value="ECO:0007669"/>
    <property type="project" value="UniProtKB-ARBA"/>
</dbReference>
<feature type="transmembrane region" description="Helical" evidence="24">
    <location>
        <begin position="1078"/>
        <end position="1098"/>
    </location>
</feature>
<dbReference type="SMART" id="SM00367">
    <property type="entry name" value="LRR_CC"/>
    <property type="match status" value="4"/>
</dbReference>
<evidence type="ECO:0000256" key="13">
    <source>
        <dbReference type="ARBA" id="ARBA00022741"/>
    </source>
</evidence>
<keyword evidence="16" id="KW-0832">Ubl conjugation</keyword>
<keyword evidence="20 24" id="KW-0472">Membrane</keyword>
<dbReference type="Pfam" id="PF01061">
    <property type="entry name" value="ABC2_membrane"/>
    <property type="match status" value="1"/>
</dbReference>
<dbReference type="SUPFAM" id="SSF81383">
    <property type="entry name" value="F-box domain"/>
    <property type="match status" value="1"/>
</dbReference>
<dbReference type="GO" id="GO:0051536">
    <property type="term" value="F:iron-sulfur cluster binding"/>
    <property type="evidence" value="ECO:0007669"/>
    <property type="project" value="UniProtKB-KW"/>
</dbReference>
<evidence type="ECO:0000256" key="17">
    <source>
        <dbReference type="ARBA" id="ARBA00022989"/>
    </source>
</evidence>
<dbReference type="GO" id="GO:0016324">
    <property type="term" value="C:apical plasma membrane"/>
    <property type="evidence" value="ECO:0007669"/>
    <property type="project" value="UniProtKB-ARBA"/>
</dbReference>
<dbReference type="Proteomes" id="UP001187315">
    <property type="component" value="Unassembled WGS sequence"/>
</dbReference>
<evidence type="ECO:0000256" key="7">
    <source>
        <dbReference type="ARBA" id="ARBA00022448"/>
    </source>
</evidence>
<keyword evidence="11" id="KW-0479">Metal-binding</keyword>
<feature type="transmembrane region" description="Helical" evidence="24">
    <location>
        <begin position="1311"/>
        <end position="1331"/>
    </location>
</feature>
<dbReference type="FunFam" id="3.80.10.10:FF:000086">
    <property type="entry name" value="F-box/LRR-repeat protein 5 isoform X1"/>
    <property type="match status" value="1"/>
</dbReference>
<evidence type="ECO:0000256" key="14">
    <source>
        <dbReference type="ARBA" id="ARBA00022786"/>
    </source>
</evidence>
<dbReference type="Pfam" id="PF00005">
    <property type="entry name" value="ABC_tran"/>
    <property type="match status" value="1"/>
</dbReference>
<dbReference type="Pfam" id="PF01814">
    <property type="entry name" value="Hemerythrin"/>
    <property type="match status" value="1"/>
</dbReference>
<evidence type="ECO:0000256" key="11">
    <source>
        <dbReference type="ARBA" id="ARBA00022723"/>
    </source>
</evidence>
<dbReference type="InterPro" id="IPR001611">
    <property type="entry name" value="Leu-rich_rpt"/>
</dbReference>
<dbReference type="FunFam" id="3.40.50.300:FF:000622">
    <property type="entry name" value="ATP-binding cassette sub-family G member 2"/>
    <property type="match status" value="1"/>
</dbReference>
<keyword evidence="28" id="KW-1185">Reference proteome</keyword>
<accession>A0AA88LVB9</accession>
<proteinExistence type="inferred from homology"/>
<evidence type="ECO:0000256" key="2">
    <source>
        <dbReference type="ARBA" id="ARBA00004141"/>
    </source>
</evidence>
<keyword evidence="19" id="KW-0411">Iron-sulfur</keyword>
<keyword evidence="12" id="KW-0677">Repeat</keyword>
<dbReference type="GO" id="GO:0016887">
    <property type="term" value="F:ATP hydrolysis activity"/>
    <property type="evidence" value="ECO:0007669"/>
    <property type="project" value="InterPro"/>
</dbReference>
<keyword evidence="14" id="KW-0833">Ubl conjugation pathway</keyword>
<dbReference type="Pfam" id="PF19055">
    <property type="entry name" value="ABC2_membrane_7"/>
    <property type="match status" value="1"/>
</dbReference>
<feature type="domain" description="F-box" evidence="25">
    <location>
        <begin position="204"/>
        <end position="250"/>
    </location>
</feature>
<dbReference type="InterPro" id="IPR003593">
    <property type="entry name" value="AAA+_ATPase"/>
</dbReference>
<dbReference type="Gene3D" id="1.20.120.520">
    <property type="entry name" value="nmb1532 protein domain like"/>
    <property type="match status" value="1"/>
</dbReference>